<reference evidence="2 3" key="1">
    <citation type="submission" date="2011-05" db="EMBL/GenBank/DDBJ databases">
        <title>Complete sequence of chromosome of Frankia symbiont of Datisca glomerata.</title>
        <authorList>
            <consortium name="US DOE Joint Genome Institute"/>
            <person name="Lucas S."/>
            <person name="Han J."/>
            <person name="Lapidus A."/>
            <person name="Cheng J.-F."/>
            <person name="Goodwin L."/>
            <person name="Pitluck S."/>
            <person name="Peters L."/>
            <person name="Mikhailova N."/>
            <person name="Chertkov O."/>
            <person name="Teshima H."/>
            <person name="Han C."/>
            <person name="Tapia R."/>
            <person name="Land M."/>
            <person name="Hauser L."/>
            <person name="Kyrpides N."/>
            <person name="Ivanova N."/>
            <person name="Pagani I."/>
            <person name="Berry A."/>
            <person name="Pawlowski K."/>
            <person name="Persson T."/>
            <person name="Vanden Heuvel B."/>
            <person name="Benson D."/>
            <person name="Woyke T."/>
        </authorList>
    </citation>
    <scope>NUCLEOTIDE SEQUENCE [LARGE SCALE GENOMIC DNA]</scope>
    <source>
        <strain evidence="3">4085684</strain>
    </source>
</reference>
<gene>
    <name evidence="2" type="ordered locus">FsymDg_1504</name>
</gene>
<dbReference type="Proteomes" id="UP000001549">
    <property type="component" value="Chromosome"/>
</dbReference>
<dbReference type="KEGG" id="fsy:FsymDg_1504"/>
<feature type="compositionally biased region" description="Low complexity" evidence="1">
    <location>
        <begin position="287"/>
        <end position="302"/>
    </location>
</feature>
<dbReference type="Gene3D" id="3.30.559.30">
    <property type="entry name" value="Nonribosomal peptide synthetase, condensation domain"/>
    <property type="match status" value="1"/>
</dbReference>
<dbReference type="InterPro" id="IPR023213">
    <property type="entry name" value="CAT-like_dom_sf"/>
</dbReference>
<dbReference type="STRING" id="656024.FsymDg_1504"/>
<keyword evidence="3" id="KW-1185">Reference proteome</keyword>
<dbReference type="eggNOG" id="COG1020">
    <property type="taxonomic scope" value="Bacteria"/>
</dbReference>
<name>F8B2Y1_9ACTN</name>
<evidence type="ECO:0000256" key="1">
    <source>
        <dbReference type="SAM" id="MobiDB-lite"/>
    </source>
</evidence>
<dbReference type="Gene3D" id="3.30.559.10">
    <property type="entry name" value="Chloramphenicol acetyltransferase-like domain"/>
    <property type="match status" value="1"/>
</dbReference>
<dbReference type="AlphaFoldDB" id="F8B2Y1"/>
<dbReference type="SUPFAM" id="SSF52777">
    <property type="entry name" value="CoA-dependent acyltransferases"/>
    <property type="match status" value="2"/>
</dbReference>
<evidence type="ECO:0000313" key="3">
    <source>
        <dbReference type="Proteomes" id="UP000001549"/>
    </source>
</evidence>
<accession>F8B2Y1</accession>
<feature type="region of interest" description="Disordered" evidence="1">
    <location>
        <begin position="1"/>
        <end position="78"/>
    </location>
</feature>
<feature type="region of interest" description="Disordered" evidence="1">
    <location>
        <begin position="287"/>
        <end position="318"/>
    </location>
</feature>
<protein>
    <submittedName>
        <fullName evidence="2">Condensation domain protein</fullName>
    </submittedName>
</protein>
<sequence length="565" mass="59526">MNIDPHEMWRSALLPGPSAPVVPAPRTGSSVAPVSAGLVRAGSRRSGSVQNRSGTTAPGRTGAGPDETGRPVPKRARPVRERRFSVLEDLIVASDRRTAPISVGMIARTREIIDSFILRDAVIDVLLRHPMARARMRTGLSGRRWWFPHSPDDVLTVAKGDGDDDVWEKFAEICSHPFDLTASCPLRVLHVRLPAGDAVAVAAHHAALDGMSVAMLLRAILQRCPSTAFRALAGVPTEPAWLAEATGARASELSGQAVPGLHAVPVRPAQVRAVRRLVLGLPVPRLPSRVAPSPGSRPGSRTRSARAHPGRATDDRHSSAYGVYCETVPVPRSVRTSVAGAPATVNDLLLAAAKVAVQRWNTAAGQPTMTVRVRMPISQRAPGGTDAIGNHTGEVLIVTTPRDRQDPATALAAVRRQTAAGKAVGKAAGRTVGARPVTGGRIGGVAWLPGPARHALLRLAVITARPLLMPTITVTNLGRLADPSASGTSGPDVASLHFAAFAGLPQGLVIAAAGYRRDLGLTFCYHRDLFDRAAVRRFARVYRTALDELTGLPPSETAAQSAAVG</sequence>
<dbReference type="EMBL" id="CP002801">
    <property type="protein sequence ID" value="AEH08965.1"/>
    <property type="molecule type" value="Genomic_DNA"/>
</dbReference>
<proteinExistence type="predicted"/>
<feature type="compositionally biased region" description="Low complexity" evidence="1">
    <location>
        <begin position="54"/>
        <end position="65"/>
    </location>
</feature>
<dbReference type="HOGENOM" id="CLU_574598_0_0_11"/>
<evidence type="ECO:0000313" key="2">
    <source>
        <dbReference type="EMBL" id="AEH08965.1"/>
    </source>
</evidence>
<organism evidence="2 3">
    <name type="scientific">Candidatus Protofrankia datiscae</name>
    <dbReference type="NCBI Taxonomy" id="2716812"/>
    <lineage>
        <taxon>Bacteria</taxon>
        <taxon>Bacillati</taxon>
        <taxon>Actinomycetota</taxon>
        <taxon>Actinomycetes</taxon>
        <taxon>Frankiales</taxon>
        <taxon>Frankiaceae</taxon>
        <taxon>Protofrankia</taxon>
    </lineage>
</organism>